<dbReference type="GO" id="GO:0008168">
    <property type="term" value="F:methyltransferase activity"/>
    <property type="evidence" value="ECO:0007669"/>
    <property type="project" value="UniProtKB-KW"/>
</dbReference>
<evidence type="ECO:0000259" key="1">
    <source>
        <dbReference type="Pfam" id="PF13649"/>
    </source>
</evidence>
<sequence length="222" mass="24110">MPPKRPNESNPALPIAGRPDPALAIARYREHAAGYDASARRSMPARLRTIGRLALQAGDVVLDAGCGTGLSFAPILERIGPGGRLVGVEVSPEMIALAGERCGRGGWRNVRLLQSTVEEAPFGENFDAVLFHCAHDVLRSGPALERIFAATRSGARVAAAGMKLGPWWSAPLNPLVRRRARPYMTTFEGLERPWSLLEGYLSSFEWVSRNLGSGWIGWGRRA</sequence>
<dbReference type="PANTHER" id="PTHR43464">
    <property type="entry name" value="METHYLTRANSFERASE"/>
    <property type="match status" value="1"/>
</dbReference>
<evidence type="ECO:0000313" key="2">
    <source>
        <dbReference type="EMBL" id="TXL63860.1"/>
    </source>
</evidence>
<dbReference type="InterPro" id="IPR029063">
    <property type="entry name" value="SAM-dependent_MTases_sf"/>
</dbReference>
<organism evidence="2 3">
    <name type="scientific">Zeimonas arvi</name>
    <dbReference type="NCBI Taxonomy" id="2498847"/>
    <lineage>
        <taxon>Bacteria</taxon>
        <taxon>Pseudomonadati</taxon>
        <taxon>Pseudomonadota</taxon>
        <taxon>Betaproteobacteria</taxon>
        <taxon>Burkholderiales</taxon>
        <taxon>Burkholderiaceae</taxon>
        <taxon>Zeimonas</taxon>
    </lineage>
</organism>
<comment type="caution">
    <text evidence="2">The sequence shown here is derived from an EMBL/GenBank/DDBJ whole genome shotgun (WGS) entry which is preliminary data.</text>
</comment>
<dbReference type="OrthoDB" id="9791837at2"/>
<dbReference type="CDD" id="cd02440">
    <property type="entry name" value="AdoMet_MTases"/>
    <property type="match status" value="1"/>
</dbReference>
<evidence type="ECO:0000313" key="3">
    <source>
        <dbReference type="Proteomes" id="UP000321548"/>
    </source>
</evidence>
<dbReference type="RefSeq" id="WP_147705554.1">
    <property type="nucleotide sequence ID" value="NZ_VDUY01000007.1"/>
</dbReference>
<protein>
    <submittedName>
        <fullName evidence="2">Class I SAM-dependent methyltransferase</fullName>
    </submittedName>
</protein>
<dbReference type="GO" id="GO:0032259">
    <property type="term" value="P:methylation"/>
    <property type="evidence" value="ECO:0007669"/>
    <property type="project" value="UniProtKB-KW"/>
</dbReference>
<accession>A0A5C8NSD3</accession>
<dbReference type="Proteomes" id="UP000321548">
    <property type="component" value="Unassembled WGS sequence"/>
</dbReference>
<name>A0A5C8NSD3_9BURK</name>
<keyword evidence="2" id="KW-0808">Transferase</keyword>
<feature type="domain" description="Methyltransferase" evidence="1">
    <location>
        <begin position="61"/>
        <end position="150"/>
    </location>
</feature>
<dbReference type="AlphaFoldDB" id="A0A5C8NSD3"/>
<dbReference type="PANTHER" id="PTHR43464:SF83">
    <property type="entry name" value="MALONYL-[ACYL-CARRIER PROTEIN] O-METHYLTRANSFERASE"/>
    <property type="match status" value="1"/>
</dbReference>
<dbReference type="Gene3D" id="3.40.50.150">
    <property type="entry name" value="Vaccinia Virus protein VP39"/>
    <property type="match status" value="1"/>
</dbReference>
<reference evidence="2 3" key="1">
    <citation type="submission" date="2019-06" db="EMBL/GenBank/DDBJ databases">
        <title>Quisquiliibacterium sp. nov., isolated from a maize field.</title>
        <authorList>
            <person name="Lin S.-Y."/>
            <person name="Tsai C.-F."/>
            <person name="Young C.-C."/>
        </authorList>
    </citation>
    <scope>NUCLEOTIDE SEQUENCE [LARGE SCALE GENOMIC DNA]</scope>
    <source>
        <strain evidence="2 3">CC-CFT501</strain>
    </source>
</reference>
<keyword evidence="3" id="KW-1185">Reference proteome</keyword>
<dbReference type="SUPFAM" id="SSF53335">
    <property type="entry name" value="S-adenosyl-L-methionine-dependent methyltransferases"/>
    <property type="match status" value="1"/>
</dbReference>
<proteinExistence type="predicted"/>
<dbReference type="EMBL" id="VDUY01000007">
    <property type="protein sequence ID" value="TXL63860.1"/>
    <property type="molecule type" value="Genomic_DNA"/>
</dbReference>
<dbReference type="Pfam" id="PF13649">
    <property type="entry name" value="Methyltransf_25"/>
    <property type="match status" value="1"/>
</dbReference>
<gene>
    <name evidence="2" type="ORF">FHP08_16340</name>
</gene>
<dbReference type="InterPro" id="IPR041698">
    <property type="entry name" value="Methyltransf_25"/>
</dbReference>
<keyword evidence="2" id="KW-0489">Methyltransferase</keyword>